<dbReference type="Proteomes" id="UP000557772">
    <property type="component" value="Unassembled WGS sequence"/>
</dbReference>
<feature type="region of interest" description="Disordered" evidence="1">
    <location>
        <begin position="442"/>
        <end position="478"/>
    </location>
</feature>
<dbReference type="AlphaFoldDB" id="A0A849AIR8"/>
<accession>A0A849AIR8</accession>
<organism evidence="2 3">
    <name type="scientific">Flexivirga aerilata</name>
    <dbReference type="NCBI Taxonomy" id="1656889"/>
    <lineage>
        <taxon>Bacteria</taxon>
        <taxon>Bacillati</taxon>
        <taxon>Actinomycetota</taxon>
        <taxon>Actinomycetes</taxon>
        <taxon>Micrococcales</taxon>
        <taxon>Dermacoccaceae</taxon>
        <taxon>Flexivirga</taxon>
    </lineage>
</organism>
<evidence type="ECO:0000313" key="3">
    <source>
        <dbReference type="Proteomes" id="UP000557772"/>
    </source>
</evidence>
<gene>
    <name evidence="2" type="ORF">HJ588_15725</name>
</gene>
<comment type="caution">
    <text evidence="2">The sequence shown here is derived from an EMBL/GenBank/DDBJ whole genome shotgun (WGS) entry which is preliminary data.</text>
</comment>
<evidence type="ECO:0000256" key="1">
    <source>
        <dbReference type="SAM" id="MobiDB-lite"/>
    </source>
</evidence>
<evidence type="ECO:0000313" key="2">
    <source>
        <dbReference type="EMBL" id="NNG40714.1"/>
    </source>
</evidence>
<sequence length="478" mass="50991">MSTSTTVDQRSIGELLLDADYQARKLLLDVDGADAAAMLRTWGEVVQAAGDLWSSLPSTPYVSPLDGATMQRLETMSQAQHRAQLARDWPGDGPPDERLLGMAENLQRAAELAAGPGRRVTPRSPAAYDDLDAARMRVMHTLYVGAHAVGVAVHQHVNEVRATVSRHASDRETRDIPRGQDAATRLAAFEQLAGGFVGNRFSHVMAGEHYTPPTGTGRLHQALVSWDIQAHRTLAVTPSAPNLHLAAGTQAMIATASTAILDAAATAGRVNGEDYQHRLAPALAANQQSWAKAANRWGTLSSRGERADPALVHAANEVRAAVHEIAFDHTRWATPDVMAGRIDLAEAAATVQQAMIAGAELACVHRDIAEREPDLTGSARTIAAWSREAGIDDEIALISPGDVYANRAVKLPDLIRQALVADAEQLIDVSEATMAVAGALADVSRRESAPAPGRPQCRSEERDPVRIPAPGRPPTASR</sequence>
<reference evidence="2 3" key="1">
    <citation type="submission" date="2020-05" db="EMBL/GenBank/DDBJ databases">
        <title>Flexivirga sp. ID2601S isolated from air conditioner.</title>
        <authorList>
            <person name="Kim D.H."/>
        </authorList>
    </citation>
    <scope>NUCLEOTIDE SEQUENCE [LARGE SCALE GENOMIC DNA]</scope>
    <source>
        <strain evidence="2 3">ID2601S</strain>
    </source>
</reference>
<proteinExistence type="predicted"/>
<dbReference type="RefSeq" id="WP_171157409.1">
    <property type="nucleotide sequence ID" value="NZ_JABENB010000003.1"/>
</dbReference>
<protein>
    <submittedName>
        <fullName evidence="2">Uncharacterized protein</fullName>
    </submittedName>
</protein>
<dbReference type="EMBL" id="JABENB010000003">
    <property type="protein sequence ID" value="NNG40714.1"/>
    <property type="molecule type" value="Genomic_DNA"/>
</dbReference>
<name>A0A849AIR8_9MICO</name>
<keyword evidence="3" id="KW-1185">Reference proteome</keyword>